<dbReference type="OrthoDB" id="21769at2"/>
<organism evidence="1 2">
    <name type="scientific">Parachlamydia acanthamoebae (strain UV7)</name>
    <dbReference type="NCBI Taxonomy" id="765952"/>
    <lineage>
        <taxon>Bacteria</taxon>
        <taxon>Pseudomonadati</taxon>
        <taxon>Chlamydiota</taxon>
        <taxon>Chlamydiia</taxon>
        <taxon>Parachlamydiales</taxon>
        <taxon>Parachlamydiaceae</taxon>
        <taxon>Parachlamydia</taxon>
    </lineage>
</organism>
<dbReference type="eggNOG" id="COG0457">
    <property type="taxonomic scope" value="Bacteria"/>
</dbReference>
<protein>
    <submittedName>
        <fullName evidence="1">Type III secretion specific chlamydia chaperone 3</fullName>
    </submittedName>
</protein>
<dbReference type="InterPro" id="IPR011990">
    <property type="entry name" value="TPR-like_helical_dom_sf"/>
</dbReference>
<dbReference type="AlphaFoldDB" id="F8KYB6"/>
<gene>
    <name evidence="1" type="primary">scc3-B</name>
    <name evidence="1" type="ordered locus">PUV_09010</name>
</gene>
<name>F8KYB6_PARAV</name>
<dbReference type="InterPro" id="IPR005415">
    <property type="entry name" value="T3SS_Ca_resp_chp_LcrH/SycD"/>
</dbReference>
<dbReference type="Gene3D" id="1.25.40.10">
    <property type="entry name" value="Tetratricopeptide repeat domain"/>
    <property type="match status" value="1"/>
</dbReference>
<dbReference type="HOGENOM" id="CLU_093829_2_1_0"/>
<dbReference type="PRINTS" id="PR01595">
    <property type="entry name" value="SYCDCHAPRONE"/>
</dbReference>
<dbReference type="Proteomes" id="UP000000495">
    <property type="component" value="Chromosome"/>
</dbReference>
<dbReference type="KEGG" id="puv:PUV_09010"/>
<evidence type="ECO:0000313" key="2">
    <source>
        <dbReference type="Proteomes" id="UP000000495"/>
    </source>
</evidence>
<sequence length="167" mass="19127">MDDRFSEFTLSKKVKQKLKDKAWLKKQIAAGKTAQEIMEFSDETMAKFYQAAYYLFERKRYVDAANAFLFLATLNPHNHDYWLGLGMATQLSGHWEAAIDAYEMAAINRLDSPVPYFYLAKCLFAVHDRKSALEALQLAIDYADDLAEYASLKEQAKAARDLLLKHG</sequence>
<reference evidence="1 2" key="2">
    <citation type="journal article" date="2011" name="Mol. Biol. Evol.">
        <title>Unity in variety--the pan-genome of the Chlamydiae.</title>
        <authorList>
            <person name="Collingro A."/>
            <person name="Tischler P."/>
            <person name="Weinmaier T."/>
            <person name="Penz T."/>
            <person name="Heinz E."/>
            <person name="Brunham R.C."/>
            <person name="Read T.D."/>
            <person name="Bavoil P.M."/>
            <person name="Sachse K."/>
            <person name="Kahane S."/>
            <person name="Friedman M.G."/>
            <person name="Rattei T."/>
            <person name="Myers G.S."/>
            <person name="Horn M."/>
        </authorList>
    </citation>
    <scope>NUCLEOTIDE SEQUENCE [LARGE SCALE GENOMIC DNA]</scope>
    <source>
        <strain evidence="2">UV7</strain>
    </source>
</reference>
<keyword evidence="2" id="KW-1185">Reference proteome</keyword>
<accession>F8KYB6</accession>
<dbReference type="STRING" id="765952.PUV_09010"/>
<evidence type="ECO:0000313" key="1">
    <source>
        <dbReference type="EMBL" id="CCB85851.1"/>
    </source>
</evidence>
<dbReference type="NCBIfam" id="TIGR02552">
    <property type="entry name" value="LcrH_SycD"/>
    <property type="match status" value="1"/>
</dbReference>
<dbReference type="SUPFAM" id="SSF48452">
    <property type="entry name" value="TPR-like"/>
    <property type="match status" value="1"/>
</dbReference>
<dbReference type="EMBL" id="FR872580">
    <property type="protein sequence ID" value="CCB85851.1"/>
    <property type="molecule type" value="Genomic_DNA"/>
</dbReference>
<reference key="1">
    <citation type="journal article" date="2011" name="Mol. Biol. Evol.">
        <title>Unity in variety -- the pan-genome of the Chlamydiae.</title>
        <authorList>
            <person name="Collingro A."/>
            <person name="Tischler P."/>
            <person name="Weinmaier T."/>
            <person name="Penz T."/>
            <person name="Heinz E."/>
            <person name="Brunham R.C."/>
            <person name="Read T.D."/>
            <person name="Bavoil P.M."/>
            <person name="Sachse K."/>
            <person name="Kahane S."/>
            <person name="Friedman M.G."/>
            <person name="Rattei T."/>
            <person name="Myers G.S.A."/>
            <person name="Horn M."/>
        </authorList>
    </citation>
    <scope>NUCLEOTIDE SEQUENCE</scope>
    <source>
        <strain>UV7</strain>
    </source>
</reference>
<proteinExistence type="predicted"/>